<dbReference type="EMBL" id="JAQQXR010000009">
    <property type="protein sequence ID" value="MDC8760027.1"/>
    <property type="molecule type" value="Genomic_DNA"/>
</dbReference>
<gene>
    <name evidence="4" type="ORF">OIK44_20780</name>
</gene>
<protein>
    <submittedName>
        <fullName evidence="4">Transporter substrate-binding domain-containing protein</fullName>
    </submittedName>
</protein>
<evidence type="ECO:0000256" key="2">
    <source>
        <dbReference type="SAM" id="SignalP"/>
    </source>
</evidence>
<evidence type="ECO:0000259" key="3">
    <source>
        <dbReference type="Pfam" id="PF00497"/>
    </source>
</evidence>
<dbReference type="InterPro" id="IPR001638">
    <property type="entry name" value="Solute-binding_3/MltF_N"/>
</dbReference>
<feature type="domain" description="Solute-binding protein family 3/N-terminal" evidence="3">
    <location>
        <begin position="27"/>
        <end position="251"/>
    </location>
</feature>
<accession>A0ABT5K4V1</accession>
<sequence length="253" mass="27927">MNKLANLFLASLALAGIAVAAPAPLLLRVLAQESIPPKWVIRNGRMDGLCPDILAAIEKTEPRLRFTGHTDYRSLPVIEQSLENGVIDAACALLDTPRRRNIARLVGQPLYTVRHRLAAAIGDKAMPRNFDELLKLKPLINTARGASYSEQLRVLGLEVDDSTGDNLVNLKKVAAGHGRFFYMNELSMTWLLRSESVAGKVRLLPGVLKEEPIYFWISKHTDPAAAAIVGRAIDRLHANGELARIYRHWAGGR</sequence>
<dbReference type="RefSeq" id="WP_273673563.1">
    <property type="nucleotide sequence ID" value="NZ_JAQQXR010000009.1"/>
</dbReference>
<organism evidence="4 5">
    <name type="scientific">Janthinobacterium fluminis</name>
    <dbReference type="NCBI Taxonomy" id="2987524"/>
    <lineage>
        <taxon>Bacteria</taxon>
        <taxon>Pseudomonadati</taxon>
        <taxon>Pseudomonadota</taxon>
        <taxon>Betaproteobacteria</taxon>
        <taxon>Burkholderiales</taxon>
        <taxon>Oxalobacteraceae</taxon>
        <taxon>Janthinobacterium</taxon>
    </lineage>
</organism>
<evidence type="ECO:0000313" key="4">
    <source>
        <dbReference type="EMBL" id="MDC8760027.1"/>
    </source>
</evidence>
<dbReference type="Pfam" id="PF00497">
    <property type="entry name" value="SBP_bac_3"/>
    <property type="match status" value="1"/>
</dbReference>
<feature type="chain" id="PRO_5047334106" evidence="2">
    <location>
        <begin position="21"/>
        <end position="253"/>
    </location>
</feature>
<dbReference type="SUPFAM" id="SSF53850">
    <property type="entry name" value="Periplasmic binding protein-like II"/>
    <property type="match status" value="1"/>
</dbReference>
<keyword evidence="5" id="KW-1185">Reference proteome</keyword>
<reference evidence="4 5" key="1">
    <citation type="submission" date="2022-10" db="EMBL/GenBank/DDBJ databases">
        <title>Janthinobacterium sp. hw3 Genome sequencing.</title>
        <authorList>
            <person name="Park S."/>
        </authorList>
    </citation>
    <scope>NUCLEOTIDE SEQUENCE [LARGE SCALE GENOMIC DNA]</scope>
    <source>
        <strain evidence="5">hw3</strain>
    </source>
</reference>
<comment type="caution">
    <text evidence="4">The sequence shown here is derived from an EMBL/GenBank/DDBJ whole genome shotgun (WGS) entry which is preliminary data.</text>
</comment>
<dbReference type="PANTHER" id="PTHR35936">
    <property type="entry name" value="MEMBRANE-BOUND LYTIC MUREIN TRANSGLYCOSYLASE F"/>
    <property type="match status" value="1"/>
</dbReference>
<feature type="signal peptide" evidence="2">
    <location>
        <begin position="1"/>
        <end position="20"/>
    </location>
</feature>
<name>A0ABT5K4V1_9BURK</name>
<dbReference type="Proteomes" id="UP001221208">
    <property type="component" value="Unassembled WGS sequence"/>
</dbReference>
<dbReference type="PANTHER" id="PTHR35936:SF6">
    <property type="entry name" value="AMINO ACID ABC TRANSPORTER SUBSTRATE-BINDING PAAT FAMILY PROTEIN"/>
    <property type="match status" value="1"/>
</dbReference>
<dbReference type="Gene3D" id="3.40.190.10">
    <property type="entry name" value="Periplasmic binding protein-like II"/>
    <property type="match status" value="2"/>
</dbReference>
<evidence type="ECO:0000256" key="1">
    <source>
        <dbReference type="ARBA" id="ARBA00022729"/>
    </source>
</evidence>
<proteinExistence type="predicted"/>
<evidence type="ECO:0000313" key="5">
    <source>
        <dbReference type="Proteomes" id="UP001221208"/>
    </source>
</evidence>
<keyword evidence="1 2" id="KW-0732">Signal</keyword>